<proteinExistence type="predicted"/>
<dbReference type="Proteomes" id="UP000823674">
    <property type="component" value="Chromosome A08"/>
</dbReference>
<name>A0ABQ7LPS0_BRACM</name>
<gene>
    <name evidence="1" type="primary">A08g503820.1_BraROA</name>
    <name evidence="1" type="ORF">IGI04_030109</name>
</gene>
<organism evidence="1 2">
    <name type="scientific">Brassica rapa subsp. trilocularis</name>
    <dbReference type="NCBI Taxonomy" id="1813537"/>
    <lineage>
        <taxon>Eukaryota</taxon>
        <taxon>Viridiplantae</taxon>
        <taxon>Streptophyta</taxon>
        <taxon>Embryophyta</taxon>
        <taxon>Tracheophyta</taxon>
        <taxon>Spermatophyta</taxon>
        <taxon>Magnoliopsida</taxon>
        <taxon>eudicotyledons</taxon>
        <taxon>Gunneridae</taxon>
        <taxon>Pentapetalae</taxon>
        <taxon>rosids</taxon>
        <taxon>malvids</taxon>
        <taxon>Brassicales</taxon>
        <taxon>Brassicaceae</taxon>
        <taxon>Brassiceae</taxon>
        <taxon>Brassica</taxon>
    </lineage>
</organism>
<protein>
    <recommendedName>
        <fullName evidence="3">Phospholipid/glycerol acyltransferase domain-containing protein</fullName>
    </recommendedName>
</protein>
<dbReference type="PANTHER" id="PTHR22753">
    <property type="entry name" value="TRANSMEMBRANE PROTEIN 68"/>
    <property type="match status" value="1"/>
</dbReference>
<sequence>MAVEGAKGLNQVVEDAKVMTCFPFYVYTVKTQTLILLSGRDQWLLNKEDTDRLRCALPKCEVLEFVNNGQFHFLLRCSHLLHEDGVDLATILKIAYYYRRAKKLDYIYDYTLPTPFELKEFEQSQRLLIAVVLVFLSTLVNGTIERTLGGIPLKGPVLYVGNHIFLDLELRPAAIHFLKKRNIIFCGLAHPVMFAKNISSKLPDVQMFLTVRIIGAVPVANMNFYKLLRSKAHGVLYPEDLARGARSSPSALLYVNSTPPVWLAGLSGASS</sequence>
<accession>A0ABQ7LPS0</accession>
<dbReference type="EMBL" id="JADBGQ010000007">
    <property type="protein sequence ID" value="KAG5388568.1"/>
    <property type="molecule type" value="Genomic_DNA"/>
</dbReference>
<evidence type="ECO:0008006" key="3">
    <source>
        <dbReference type="Google" id="ProtNLM"/>
    </source>
</evidence>
<keyword evidence="2" id="KW-1185">Reference proteome</keyword>
<dbReference type="PANTHER" id="PTHR22753:SF36">
    <property type="entry name" value="ESTERASE_LIPASE_THIOESTERASE FAMILY PROTEIN"/>
    <property type="match status" value="1"/>
</dbReference>
<reference evidence="1 2" key="1">
    <citation type="submission" date="2021-03" db="EMBL/GenBank/DDBJ databases">
        <authorList>
            <person name="King G.J."/>
            <person name="Bancroft I."/>
            <person name="Baten A."/>
            <person name="Bloomfield J."/>
            <person name="Borpatragohain P."/>
            <person name="He Z."/>
            <person name="Irish N."/>
            <person name="Irwin J."/>
            <person name="Liu K."/>
            <person name="Mauleon R.P."/>
            <person name="Moore J."/>
            <person name="Morris R."/>
            <person name="Ostergaard L."/>
            <person name="Wang B."/>
            <person name="Wells R."/>
        </authorList>
    </citation>
    <scope>NUCLEOTIDE SEQUENCE [LARGE SCALE GENOMIC DNA]</scope>
    <source>
        <strain evidence="1">R-o-18</strain>
        <tissue evidence="1">Leaf</tissue>
    </source>
</reference>
<comment type="caution">
    <text evidence="1">The sequence shown here is derived from an EMBL/GenBank/DDBJ whole genome shotgun (WGS) entry which is preliminary data.</text>
</comment>
<evidence type="ECO:0000313" key="2">
    <source>
        <dbReference type="Proteomes" id="UP000823674"/>
    </source>
</evidence>
<evidence type="ECO:0000313" key="1">
    <source>
        <dbReference type="EMBL" id="KAG5388568.1"/>
    </source>
</evidence>